<sequence length="628" mass="73696">MKDEDYNKLIEEINTSLNFSKTVIEKMKTPQFEFIFRDIELKLQQFQIIEDNLKSKQSQMEFYSSNPQQPDGLDTEKTNNFNSIQINSIDNREKSKNSVQLEQILNKYFQKNTYNQNQAFNYCQEVQKFNIKTKIPISSISEALEKEEEEESNRQATPNNQYLYYFCQISGQNNSLTSDNQQTNKPPSSIHSQKYIQELNQNEFSCEINTTLELLNVEEKLKLNDNKSLNESERNKTVLQIQQTKKYQSTASESQFEEEFDGISLNTSDIQTNQQFQKQQTINSETTHMTNKQQVMIPSSSYLQSHQTQPYLIDINSLDDQNSDESLVSFYDEKAEMSSSVFEVQNSKLLQNFFEEDVTSKLQQQLSYPIDVQNPIFDCESLMNNQNEDMQQILSPLYSNNYFIDQQNFHQLNVNNIQSEEMQINQKQVVHFQSDNNYYDETKIIQLENELEQINKKIINRQSQNSISNNSSQLKTTKPTHSRIKSSQISTQETELSQSKIRKNSQTLLKDFSKSNQKISNQRLSLQLLQEPVIKSHETHQLYKKSIKEFKQIKTKKGQETLKLNLEPIEQKNFKKTSLQINLIGIHSYGIQEFDKGLRTKQTKDINKKSIEFPQHQNNQKKFLILQK</sequence>
<dbReference type="KEGG" id="tet:TTHERM_00455340"/>
<dbReference type="Proteomes" id="UP000009168">
    <property type="component" value="Unassembled WGS sequence"/>
</dbReference>
<evidence type="ECO:0000256" key="1">
    <source>
        <dbReference type="SAM" id="MobiDB-lite"/>
    </source>
</evidence>
<feature type="compositionally biased region" description="Polar residues" evidence="1">
    <location>
        <begin position="485"/>
        <end position="500"/>
    </location>
</feature>
<evidence type="ECO:0000313" key="3">
    <source>
        <dbReference type="Proteomes" id="UP000009168"/>
    </source>
</evidence>
<dbReference type="EMBL" id="GG662464">
    <property type="protein sequence ID" value="EAS03895.3"/>
    <property type="molecule type" value="Genomic_DNA"/>
</dbReference>
<proteinExistence type="predicted"/>
<dbReference type="AlphaFoldDB" id="I7M3Q4"/>
<organism evidence="2 3">
    <name type="scientific">Tetrahymena thermophila (strain SB210)</name>
    <dbReference type="NCBI Taxonomy" id="312017"/>
    <lineage>
        <taxon>Eukaryota</taxon>
        <taxon>Sar</taxon>
        <taxon>Alveolata</taxon>
        <taxon>Ciliophora</taxon>
        <taxon>Intramacronucleata</taxon>
        <taxon>Oligohymenophorea</taxon>
        <taxon>Hymenostomatida</taxon>
        <taxon>Tetrahymenina</taxon>
        <taxon>Tetrahymenidae</taxon>
        <taxon>Tetrahymena</taxon>
    </lineage>
</organism>
<dbReference type="InParanoid" id="I7M3Q4"/>
<evidence type="ECO:0000313" key="2">
    <source>
        <dbReference type="EMBL" id="EAS03895.3"/>
    </source>
</evidence>
<accession>I7M3Q4</accession>
<keyword evidence="3" id="KW-1185">Reference proteome</keyword>
<dbReference type="GeneID" id="7823404"/>
<reference evidence="3" key="1">
    <citation type="journal article" date="2006" name="PLoS Biol.">
        <title>Macronuclear genome sequence of the ciliate Tetrahymena thermophila, a model eukaryote.</title>
        <authorList>
            <person name="Eisen J.A."/>
            <person name="Coyne R.S."/>
            <person name="Wu M."/>
            <person name="Wu D."/>
            <person name="Thiagarajan M."/>
            <person name="Wortman J.R."/>
            <person name="Badger J.H."/>
            <person name="Ren Q."/>
            <person name="Amedeo P."/>
            <person name="Jones K.M."/>
            <person name="Tallon L.J."/>
            <person name="Delcher A.L."/>
            <person name="Salzberg S.L."/>
            <person name="Silva J.C."/>
            <person name="Haas B.J."/>
            <person name="Majoros W.H."/>
            <person name="Farzad M."/>
            <person name="Carlton J.M."/>
            <person name="Smith R.K. Jr."/>
            <person name="Garg J."/>
            <person name="Pearlman R.E."/>
            <person name="Karrer K.M."/>
            <person name="Sun L."/>
            <person name="Manning G."/>
            <person name="Elde N.C."/>
            <person name="Turkewitz A.P."/>
            <person name="Asai D.J."/>
            <person name="Wilkes D.E."/>
            <person name="Wang Y."/>
            <person name="Cai H."/>
            <person name="Collins K."/>
            <person name="Stewart B.A."/>
            <person name="Lee S.R."/>
            <person name="Wilamowska K."/>
            <person name="Weinberg Z."/>
            <person name="Ruzzo W.L."/>
            <person name="Wloga D."/>
            <person name="Gaertig J."/>
            <person name="Frankel J."/>
            <person name="Tsao C.-C."/>
            <person name="Gorovsky M.A."/>
            <person name="Keeling P.J."/>
            <person name="Waller R.F."/>
            <person name="Patron N.J."/>
            <person name="Cherry J.M."/>
            <person name="Stover N.A."/>
            <person name="Krieger C.J."/>
            <person name="del Toro C."/>
            <person name="Ryder H.F."/>
            <person name="Williamson S.C."/>
            <person name="Barbeau R.A."/>
            <person name="Hamilton E.P."/>
            <person name="Orias E."/>
        </authorList>
    </citation>
    <scope>NUCLEOTIDE SEQUENCE [LARGE SCALE GENOMIC DNA]</scope>
    <source>
        <strain evidence="3">SB210</strain>
    </source>
</reference>
<feature type="region of interest" description="Disordered" evidence="1">
    <location>
        <begin position="462"/>
        <end position="500"/>
    </location>
</feature>
<protein>
    <submittedName>
        <fullName evidence="2">Uncharacterized protein</fullName>
    </submittedName>
</protein>
<feature type="compositionally biased region" description="Low complexity" evidence="1">
    <location>
        <begin position="462"/>
        <end position="473"/>
    </location>
</feature>
<name>I7M3Q4_TETTS</name>
<gene>
    <name evidence="2" type="ORF">TTHERM_00455340</name>
</gene>
<dbReference type="RefSeq" id="XP_001024140.3">
    <property type="nucleotide sequence ID" value="XM_001024140.3"/>
</dbReference>